<dbReference type="AlphaFoldDB" id="A0AAN6WBG7"/>
<reference evidence="2" key="2">
    <citation type="submission" date="2023-05" db="EMBL/GenBank/DDBJ databases">
        <authorList>
            <consortium name="Lawrence Berkeley National Laboratory"/>
            <person name="Steindorff A."/>
            <person name="Hensen N."/>
            <person name="Bonometti L."/>
            <person name="Westerberg I."/>
            <person name="Brannstrom I.O."/>
            <person name="Guillou S."/>
            <person name="Cros-Aarteil S."/>
            <person name="Calhoun S."/>
            <person name="Haridas S."/>
            <person name="Kuo A."/>
            <person name="Mondo S."/>
            <person name="Pangilinan J."/>
            <person name="Riley R."/>
            <person name="Labutti K."/>
            <person name="Andreopoulos B."/>
            <person name="Lipzen A."/>
            <person name="Chen C."/>
            <person name="Yanf M."/>
            <person name="Daum C."/>
            <person name="Ng V."/>
            <person name="Clum A."/>
            <person name="Ohm R."/>
            <person name="Martin F."/>
            <person name="Silar P."/>
            <person name="Natvig D."/>
            <person name="Lalanne C."/>
            <person name="Gautier V."/>
            <person name="Ament-Velasquez S.L."/>
            <person name="Kruys A."/>
            <person name="Hutchinson M.I."/>
            <person name="Powell A.J."/>
            <person name="Barry K."/>
            <person name="Miller A.N."/>
            <person name="Grigoriev I.V."/>
            <person name="Debuchy R."/>
            <person name="Gladieux P."/>
            <person name="Thoren M.H."/>
            <person name="Johannesson H."/>
        </authorList>
    </citation>
    <scope>NUCLEOTIDE SEQUENCE</scope>
    <source>
        <strain evidence="2">CBS 892.96</strain>
    </source>
</reference>
<accession>A0AAN6WBG7</accession>
<feature type="domain" description="2EXR" evidence="1">
    <location>
        <begin position="5"/>
        <end position="47"/>
    </location>
</feature>
<dbReference type="InterPro" id="IPR045518">
    <property type="entry name" value="2EXR"/>
</dbReference>
<evidence type="ECO:0000313" key="2">
    <source>
        <dbReference type="EMBL" id="KAK4178460.1"/>
    </source>
</evidence>
<sequence>MATTFHCFRSLPYELRAMIWSFAASEPRVVGVRIEFGKKKYPSLQRRRRGMKRRKPRYRHAMGSVDIFVGGPLDERDDLTDFEPVLHLVRKLKYYYRCYVEDRRVRIGGAELTQSEGSVPNMQEMHIDCLDGCRGFYAMANLLWPGRDVTVYGERVDDENLMPREFAGRASMKLAGRQNIFAEQGCRAKGLRWPWGDELEDNMESDEEVNV</sequence>
<dbReference type="EMBL" id="MU866138">
    <property type="protein sequence ID" value="KAK4178460.1"/>
    <property type="molecule type" value="Genomic_DNA"/>
</dbReference>
<evidence type="ECO:0000259" key="1">
    <source>
        <dbReference type="Pfam" id="PF20150"/>
    </source>
</evidence>
<proteinExistence type="predicted"/>
<evidence type="ECO:0000313" key="3">
    <source>
        <dbReference type="Proteomes" id="UP001302321"/>
    </source>
</evidence>
<dbReference type="Pfam" id="PF20150">
    <property type="entry name" value="2EXR"/>
    <property type="match status" value="1"/>
</dbReference>
<keyword evidence="3" id="KW-1185">Reference proteome</keyword>
<gene>
    <name evidence="2" type="ORF">QBC36DRAFT_288556</name>
</gene>
<protein>
    <recommendedName>
        <fullName evidence="1">2EXR domain-containing protein</fullName>
    </recommendedName>
</protein>
<name>A0AAN6WBG7_9PEZI</name>
<comment type="caution">
    <text evidence="2">The sequence shown here is derived from an EMBL/GenBank/DDBJ whole genome shotgun (WGS) entry which is preliminary data.</text>
</comment>
<reference evidence="2" key="1">
    <citation type="journal article" date="2023" name="Mol. Phylogenet. Evol.">
        <title>Genome-scale phylogeny and comparative genomics of the fungal order Sordariales.</title>
        <authorList>
            <person name="Hensen N."/>
            <person name="Bonometti L."/>
            <person name="Westerberg I."/>
            <person name="Brannstrom I.O."/>
            <person name="Guillou S."/>
            <person name="Cros-Aarteil S."/>
            <person name="Calhoun S."/>
            <person name="Haridas S."/>
            <person name="Kuo A."/>
            <person name="Mondo S."/>
            <person name="Pangilinan J."/>
            <person name="Riley R."/>
            <person name="LaButti K."/>
            <person name="Andreopoulos B."/>
            <person name="Lipzen A."/>
            <person name="Chen C."/>
            <person name="Yan M."/>
            <person name="Daum C."/>
            <person name="Ng V."/>
            <person name="Clum A."/>
            <person name="Steindorff A."/>
            <person name="Ohm R.A."/>
            <person name="Martin F."/>
            <person name="Silar P."/>
            <person name="Natvig D.O."/>
            <person name="Lalanne C."/>
            <person name="Gautier V."/>
            <person name="Ament-Velasquez S.L."/>
            <person name="Kruys A."/>
            <person name="Hutchinson M.I."/>
            <person name="Powell A.J."/>
            <person name="Barry K."/>
            <person name="Miller A.N."/>
            <person name="Grigoriev I.V."/>
            <person name="Debuchy R."/>
            <person name="Gladieux P."/>
            <person name="Hiltunen Thoren M."/>
            <person name="Johannesson H."/>
        </authorList>
    </citation>
    <scope>NUCLEOTIDE SEQUENCE</scope>
    <source>
        <strain evidence="2">CBS 892.96</strain>
    </source>
</reference>
<dbReference type="Proteomes" id="UP001302321">
    <property type="component" value="Unassembled WGS sequence"/>
</dbReference>
<organism evidence="2 3">
    <name type="scientific">Triangularia setosa</name>
    <dbReference type="NCBI Taxonomy" id="2587417"/>
    <lineage>
        <taxon>Eukaryota</taxon>
        <taxon>Fungi</taxon>
        <taxon>Dikarya</taxon>
        <taxon>Ascomycota</taxon>
        <taxon>Pezizomycotina</taxon>
        <taxon>Sordariomycetes</taxon>
        <taxon>Sordariomycetidae</taxon>
        <taxon>Sordariales</taxon>
        <taxon>Podosporaceae</taxon>
        <taxon>Triangularia</taxon>
    </lineage>
</organism>